<dbReference type="InterPro" id="IPR045864">
    <property type="entry name" value="aa-tRNA-synth_II/BPL/LPL"/>
</dbReference>
<dbReference type="GO" id="GO:0016757">
    <property type="term" value="F:glycosyltransferase activity"/>
    <property type="evidence" value="ECO:0007669"/>
    <property type="project" value="UniProtKB-KW"/>
</dbReference>
<dbReference type="InterPro" id="IPR006195">
    <property type="entry name" value="aa-tRNA-synth_II"/>
</dbReference>
<evidence type="ECO:0000256" key="3">
    <source>
        <dbReference type="ARBA" id="ARBA00005539"/>
    </source>
</evidence>
<evidence type="ECO:0000256" key="1">
    <source>
        <dbReference type="ARBA" id="ARBA00004496"/>
    </source>
</evidence>
<keyword evidence="9" id="KW-0368">Histidine biosynthesis</keyword>
<comment type="pathway">
    <text evidence="2 9">Amino-acid biosynthesis; L-histidine biosynthesis; L-histidine from 5-phospho-alpha-D-ribose 1-diphosphate: step 1/9.</text>
</comment>
<dbReference type="InterPro" id="IPR004517">
    <property type="entry name" value="HisZ"/>
</dbReference>
<dbReference type="Pfam" id="PF13393">
    <property type="entry name" value="tRNA-synt_His"/>
    <property type="match status" value="1"/>
</dbReference>
<proteinExistence type="inferred from homology"/>
<evidence type="ECO:0000256" key="6">
    <source>
        <dbReference type="ARBA" id="ARBA00020397"/>
    </source>
</evidence>
<accession>A0ABX7B4M8</accession>
<evidence type="ECO:0000256" key="4">
    <source>
        <dbReference type="ARBA" id="ARBA00011496"/>
    </source>
</evidence>
<comment type="miscellaneous">
    <text evidence="9">This function is generally fulfilled by the C-terminal part of HisG, which is missing in some bacteria such as this one.</text>
</comment>
<name>A0ABX7B4M8_9PROT</name>
<dbReference type="PROSITE" id="PS50862">
    <property type="entry name" value="AA_TRNA_LIGASE_II"/>
    <property type="match status" value="1"/>
</dbReference>
<dbReference type="PIRSF" id="PIRSF001549">
    <property type="entry name" value="His-tRNA_synth"/>
    <property type="match status" value="1"/>
</dbReference>
<keyword evidence="7 9" id="KW-0963">Cytoplasm</keyword>
<evidence type="ECO:0000256" key="8">
    <source>
        <dbReference type="ARBA" id="ARBA00025246"/>
    </source>
</evidence>
<evidence type="ECO:0000256" key="7">
    <source>
        <dbReference type="ARBA" id="ARBA00022490"/>
    </source>
</evidence>
<keyword evidence="11" id="KW-0328">Glycosyltransferase</keyword>
<dbReference type="EMBL" id="CP067420">
    <property type="protein sequence ID" value="QQP88352.1"/>
    <property type="molecule type" value="Genomic_DNA"/>
</dbReference>
<sequence>MTETMNRALLPAGLHDVLPREAAFEATIVERLMAEFALNGFERVKPPLIEFEASLLSGPGAAMATQTFRLMDPISQRMLAIRPDMTLQVARIAVTRLANEPRPLRLSYGGQVLRVKGSQLRPERQFGQVGVELIGALQPTADAEVVLLAYAALKAVGAANISVDLNVPTLVPSVCRGLDLPEDETARLRQALDRKDAAEVAAVGGRAADLLAGMMGASGPADRAVELLAGLDLPEEAEADRRRLTEVVRLIRDAAPELMLTVDPVEHRGFEYQTGTSFTLFSRGVRGELGRGGRYRAGGGPSGEPSTGFTLYLDTVLRAVPDPAPAPRLFLPIGTDAADGARLRSEGWITVRALEALDDPAAEARRLRCTHIFTGGQVHPAA</sequence>
<keyword evidence="9" id="KW-0028">Amino-acid biosynthesis</keyword>
<organism evidence="11 12">
    <name type="scientific">Skermanella cutis</name>
    <dbReference type="NCBI Taxonomy" id="2775420"/>
    <lineage>
        <taxon>Bacteria</taxon>
        <taxon>Pseudomonadati</taxon>
        <taxon>Pseudomonadota</taxon>
        <taxon>Alphaproteobacteria</taxon>
        <taxon>Rhodospirillales</taxon>
        <taxon>Azospirillaceae</taxon>
        <taxon>Skermanella</taxon>
    </lineage>
</organism>
<dbReference type="InterPro" id="IPR041715">
    <property type="entry name" value="HisRS-like_core"/>
</dbReference>
<comment type="similarity">
    <text evidence="3 9">Belongs to the class-II aminoacyl-tRNA synthetase family. HisZ subfamily.</text>
</comment>
<reference evidence="11" key="1">
    <citation type="submission" date="2021-02" db="EMBL/GenBank/DDBJ databases">
        <title>Skermanella TT6 skin isolate.</title>
        <authorList>
            <person name="Lee K."/>
            <person name="Ganzorig M."/>
        </authorList>
    </citation>
    <scope>NUCLEOTIDE SEQUENCE</scope>
    <source>
        <strain evidence="11">TT6</strain>
    </source>
</reference>
<dbReference type="PANTHER" id="PTHR43707:SF1">
    <property type="entry name" value="HISTIDINE--TRNA LIGASE, MITOCHONDRIAL-RELATED"/>
    <property type="match status" value="1"/>
</dbReference>
<evidence type="ECO:0000313" key="11">
    <source>
        <dbReference type="EMBL" id="QQP88352.1"/>
    </source>
</evidence>
<dbReference type="Proteomes" id="UP000595197">
    <property type="component" value="Chromosome"/>
</dbReference>
<evidence type="ECO:0000256" key="2">
    <source>
        <dbReference type="ARBA" id="ARBA00004667"/>
    </source>
</evidence>
<comment type="subunit">
    <text evidence="4 9">Heteromultimer composed of HisG and HisZ subunits.</text>
</comment>
<keyword evidence="12" id="KW-1185">Reference proteome</keyword>
<comment type="subunit">
    <text evidence="5">Homodimer.</text>
</comment>
<protein>
    <recommendedName>
        <fullName evidence="6 9">ATP phosphoribosyltransferase regulatory subunit</fullName>
    </recommendedName>
</protein>
<dbReference type="Gene3D" id="3.30.930.10">
    <property type="entry name" value="Bira Bifunctional Protein, Domain 2"/>
    <property type="match status" value="1"/>
</dbReference>
<evidence type="ECO:0000256" key="5">
    <source>
        <dbReference type="ARBA" id="ARBA00011738"/>
    </source>
</evidence>
<dbReference type="PANTHER" id="PTHR43707">
    <property type="entry name" value="HISTIDYL-TRNA SYNTHETASE"/>
    <property type="match status" value="1"/>
</dbReference>
<comment type="subcellular location">
    <subcellularLocation>
        <location evidence="1 9">Cytoplasm</location>
    </subcellularLocation>
</comment>
<dbReference type="InterPro" id="IPR004516">
    <property type="entry name" value="HisRS/HisZ"/>
</dbReference>
<comment type="function">
    <text evidence="8 9">Required for the first step of histidine biosynthesis. May allow the feedback regulation of ATP phosphoribosyltransferase activity by histidine.</text>
</comment>
<gene>
    <name evidence="9" type="primary">hisZ</name>
    <name evidence="11" type="ORF">IGS68_20215</name>
</gene>
<dbReference type="RefSeq" id="WP_201073071.1">
    <property type="nucleotide sequence ID" value="NZ_CP067420.1"/>
</dbReference>
<evidence type="ECO:0000259" key="10">
    <source>
        <dbReference type="PROSITE" id="PS50862"/>
    </source>
</evidence>
<evidence type="ECO:0000256" key="9">
    <source>
        <dbReference type="HAMAP-Rule" id="MF_00125"/>
    </source>
</evidence>
<keyword evidence="11" id="KW-0808">Transferase</keyword>
<evidence type="ECO:0000313" key="12">
    <source>
        <dbReference type="Proteomes" id="UP000595197"/>
    </source>
</evidence>
<dbReference type="HAMAP" id="MF_00125">
    <property type="entry name" value="HisZ"/>
    <property type="match status" value="1"/>
</dbReference>
<feature type="domain" description="Aminoacyl-transfer RNA synthetases class-II family profile" evidence="10">
    <location>
        <begin position="29"/>
        <end position="227"/>
    </location>
</feature>
<dbReference type="SUPFAM" id="SSF55681">
    <property type="entry name" value="Class II aaRS and biotin synthetases"/>
    <property type="match status" value="1"/>
</dbReference>